<evidence type="ECO:0000259" key="8">
    <source>
        <dbReference type="Pfam" id="PF00692"/>
    </source>
</evidence>
<dbReference type="UniPathway" id="UPA00610">
    <property type="reaction ID" value="UER00666"/>
</dbReference>
<comment type="pathway">
    <text evidence="1 7">Pyrimidine metabolism; dUMP biosynthesis; dUMP from dCTP (dUTP route): step 2/2.</text>
</comment>
<dbReference type="GO" id="GO:0000287">
    <property type="term" value="F:magnesium ion binding"/>
    <property type="evidence" value="ECO:0007669"/>
    <property type="project" value="UniProtKB-UniRule"/>
</dbReference>
<evidence type="ECO:0000256" key="1">
    <source>
        <dbReference type="ARBA" id="ARBA00005142"/>
    </source>
</evidence>
<dbReference type="EC" id="3.6.1.23" evidence="7"/>
<comment type="catalytic activity">
    <reaction evidence="6">
        <text>dUTP + H2O = dUMP + diphosphate + H(+)</text>
        <dbReference type="Rhea" id="RHEA:10248"/>
        <dbReference type="ChEBI" id="CHEBI:15377"/>
        <dbReference type="ChEBI" id="CHEBI:15378"/>
        <dbReference type="ChEBI" id="CHEBI:33019"/>
        <dbReference type="ChEBI" id="CHEBI:61555"/>
        <dbReference type="ChEBI" id="CHEBI:246422"/>
        <dbReference type="EC" id="3.6.1.23"/>
    </reaction>
    <physiologicalReaction direction="left-to-right" evidence="6">
        <dbReference type="Rhea" id="RHEA:10249"/>
    </physiologicalReaction>
</comment>
<dbReference type="Gene3D" id="2.70.40.10">
    <property type="match status" value="1"/>
</dbReference>
<keyword evidence="7" id="KW-0460">Magnesium</keyword>
<dbReference type="PANTHER" id="PTHR11241">
    <property type="entry name" value="DEOXYURIDINE 5'-TRIPHOSPHATE NUCLEOTIDOHYDROLASE"/>
    <property type="match status" value="1"/>
</dbReference>
<evidence type="ECO:0000256" key="6">
    <source>
        <dbReference type="ARBA" id="ARBA00048211"/>
    </source>
</evidence>
<dbReference type="InterPro" id="IPR008181">
    <property type="entry name" value="dUTPase"/>
</dbReference>
<evidence type="ECO:0000313" key="9">
    <source>
        <dbReference type="EMBL" id="ODV91126.1"/>
    </source>
</evidence>
<evidence type="ECO:0000256" key="7">
    <source>
        <dbReference type="RuleBase" id="RU367024"/>
    </source>
</evidence>
<keyword evidence="5 7" id="KW-0546">Nucleotide metabolism</keyword>
<dbReference type="PANTHER" id="PTHR11241:SF0">
    <property type="entry name" value="DEOXYURIDINE 5'-TRIPHOSPHATE NUCLEOTIDOHYDROLASE"/>
    <property type="match status" value="1"/>
</dbReference>
<proteinExistence type="inferred from homology"/>
<dbReference type="AlphaFoldDB" id="A0A1E4THA0"/>
<accession>A0A1E4THA0</accession>
<comment type="function">
    <text evidence="7">Involved in nucleotide metabolism via production of dUMP, the immediate precursor of thymidine nucleotides, and decreases the intracellular concentration of dUTP so that uracil cannot be incorporated into DNA.</text>
</comment>
<comment type="cofactor">
    <cofactor evidence="7">
        <name>Mg(2+)</name>
        <dbReference type="ChEBI" id="CHEBI:18420"/>
    </cofactor>
</comment>
<keyword evidence="10" id="KW-1185">Reference proteome</keyword>
<protein>
    <recommendedName>
        <fullName evidence="7">Deoxyuridine 5'-triphosphate nucleotidohydrolase</fullName>
        <shortName evidence="7">dUTPase</shortName>
        <ecNumber evidence="7">3.6.1.23</ecNumber>
    </recommendedName>
    <alternativeName>
        <fullName evidence="7">dUTP pyrophosphatase</fullName>
    </alternativeName>
</protein>
<dbReference type="InterPro" id="IPR029054">
    <property type="entry name" value="dUTPase-like"/>
</dbReference>
<dbReference type="OrthoDB" id="419889at2759"/>
<dbReference type="Proteomes" id="UP000095023">
    <property type="component" value="Unassembled WGS sequence"/>
</dbReference>
<organism evidence="9 10">
    <name type="scientific">Tortispora caseinolytica NRRL Y-17796</name>
    <dbReference type="NCBI Taxonomy" id="767744"/>
    <lineage>
        <taxon>Eukaryota</taxon>
        <taxon>Fungi</taxon>
        <taxon>Dikarya</taxon>
        <taxon>Ascomycota</taxon>
        <taxon>Saccharomycotina</taxon>
        <taxon>Trigonopsidomycetes</taxon>
        <taxon>Trigonopsidales</taxon>
        <taxon>Trigonopsidaceae</taxon>
        <taxon>Tortispora</taxon>
    </lineage>
</organism>
<gene>
    <name evidence="9" type="ORF">CANCADRAFT_57466</name>
</gene>
<dbReference type="CDD" id="cd07557">
    <property type="entry name" value="trimeric_dUTPase"/>
    <property type="match status" value="1"/>
</dbReference>
<dbReference type="GO" id="GO:0004170">
    <property type="term" value="F:dUTP diphosphatase activity"/>
    <property type="evidence" value="ECO:0007669"/>
    <property type="project" value="UniProtKB-UniRule"/>
</dbReference>
<sequence length="165" mass="17326">MQDIQSRSNVCYANGAIQKHLSLQLIRILRIRSGDAFSPANRSELAAGYDLYAAEAAVVPARGIVGVPTGIAVAIPYGTYGRVAPRSGLAAKHSIDTAAGVVDADYRGEIKVLLFNHSDTDYPIAAGDRIAQFILEKIVPDAEVLEADSLPESVRGAGGFGSTGK</sequence>
<dbReference type="Pfam" id="PF00692">
    <property type="entry name" value="dUTPase"/>
    <property type="match status" value="1"/>
</dbReference>
<dbReference type="GO" id="GO:0046081">
    <property type="term" value="P:dUTP catabolic process"/>
    <property type="evidence" value="ECO:0007669"/>
    <property type="project" value="UniProtKB-UniRule"/>
</dbReference>
<comment type="similarity">
    <text evidence="2 7">Belongs to the dUTPase family.</text>
</comment>
<reference evidence="10" key="1">
    <citation type="submission" date="2016-02" db="EMBL/GenBank/DDBJ databases">
        <title>Comparative genomics of biotechnologically important yeasts.</title>
        <authorList>
            <consortium name="DOE Joint Genome Institute"/>
            <person name="Riley R."/>
            <person name="Haridas S."/>
            <person name="Wolfe K.H."/>
            <person name="Lopes M.R."/>
            <person name="Hittinger C.T."/>
            <person name="Goker M."/>
            <person name="Salamov A."/>
            <person name="Wisecaver J."/>
            <person name="Long T.M."/>
            <person name="Aerts A.L."/>
            <person name="Barry K."/>
            <person name="Choi C."/>
            <person name="Clum A."/>
            <person name="Coughlan A.Y."/>
            <person name="Deshpande S."/>
            <person name="Douglass A.P."/>
            <person name="Hanson S.J."/>
            <person name="Klenk H.-P."/>
            <person name="Labutti K."/>
            <person name="Lapidus A."/>
            <person name="Lindquist E."/>
            <person name="Lipzen A."/>
            <person name="Meier-Kolthoff J.P."/>
            <person name="Ohm R.A."/>
            <person name="Otillar R.P."/>
            <person name="Pangilinan J."/>
            <person name="Peng Y."/>
            <person name="Rokas A."/>
            <person name="Rosa C.A."/>
            <person name="Scheuner C."/>
            <person name="Sibirny A.A."/>
            <person name="Slot J.C."/>
            <person name="Stielow J.B."/>
            <person name="Sun H."/>
            <person name="Kurtzman C.P."/>
            <person name="Blackwell M."/>
            <person name="Jeffries T.W."/>
            <person name="Grigoriev I.V."/>
        </authorList>
    </citation>
    <scope>NUCLEOTIDE SEQUENCE [LARGE SCALE GENOMIC DNA]</scope>
    <source>
        <strain evidence="10">NRRL Y-17796</strain>
    </source>
</reference>
<feature type="domain" description="dUTPase-like" evidence="8">
    <location>
        <begin position="39"/>
        <end position="164"/>
    </location>
</feature>
<comment type="subunit">
    <text evidence="3 7">Homotrimer.</text>
</comment>
<evidence type="ECO:0000313" key="10">
    <source>
        <dbReference type="Proteomes" id="UP000095023"/>
    </source>
</evidence>
<dbReference type="EMBL" id="KV453842">
    <property type="protein sequence ID" value="ODV91126.1"/>
    <property type="molecule type" value="Genomic_DNA"/>
</dbReference>
<keyword evidence="4 7" id="KW-0378">Hydrolase</keyword>
<evidence type="ECO:0000256" key="2">
    <source>
        <dbReference type="ARBA" id="ARBA00006581"/>
    </source>
</evidence>
<dbReference type="SUPFAM" id="SSF51283">
    <property type="entry name" value="dUTPase-like"/>
    <property type="match status" value="1"/>
</dbReference>
<keyword evidence="7" id="KW-0479">Metal-binding</keyword>
<evidence type="ECO:0000256" key="5">
    <source>
        <dbReference type="ARBA" id="ARBA00023080"/>
    </source>
</evidence>
<dbReference type="NCBIfam" id="NF001862">
    <property type="entry name" value="PRK00601.1"/>
    <property type="match status" value="1"/>
</dbReference>
<evidence type="ECO:0000256" key="4">
    <source>
        <dbReference type="ARBA" id="ARBA00022801"/>
    </source>
</evidence>
<dbReference type="InterPro" id="IPR036157">
    <property type="entry name" value="dUTPase-like_sf"/>
</dbReference>
<dbReference type="NCBIfam" id="TIGR00576">
    <property type="entry name" value="dut"/>
    <property type="match status" value="1"/>
</dbReference>
<name>A0A1E4THA0_9ASCO</name>
<dbReference type="InterPro" id="IPR033704">
    <property type="entry name" value="dUTPase_trimeric"/>
</dbReference>
<dbReference type="GO" id="GO:0006226">
    <property type="term" value="P:dUMP biosynthetic process"/>
    <property type="evidence" value="ECO:0007669"/>
    <property type="project" value="UniProtKB-UniRule"/>
</dbReference>
<evidence type="ECO:0000256" key="3">
    <source>
        <dbReference type="ARBA" id="ARBA00011233"/>
    </source>
</evidence>